<gene>
    <name evidence="13" type="ORF">MB824_01625</name>
</gene>
<dbReference type="EMBL" id="JAKOOW010000006">
    <property type="protein sequence ID" value="MCG6503202.1"/>
    <property type="molecule type" value="Genomic_DNA"/>
</dbReference>
<comment type="subcellular location">
    <subcellularLocation>
        <location evidence="1">Cell outer membrane</location>
        <topology evidence="1">Multi-pass membrane protein</topology>
    </subcellularLocation>
</comment>
<dbReference type="PANTHER" id="PTHR34501:SF9">
    <property type="entry name" value="MAJOR OUTER MEMBRANE PROTEIN P.IA"/>
    <property type="match status" value="1"/>
</dbReference>
<evidence type="ECO:0000259" key="12">
    <source>
        <dbReference type="Pfam" id="PF13609"/>
    </source>
</evidence>
<name>A0ABS9NK84_9NEIS</name>
<protein>
    <submittedName>
        <fullName evidence="13">Porin</fullName>
    </submittedName>
</protein>
<evidence type="ECO:0000256" key="6">
    <source>
        <dbReference type="ARBA" id="ARBA00022729"/>
    </source>
</evidence>
<dbReference type="Gene3D" id="2.40.160.10">
    <property type="entry name" value="Porin"/>
    <property type="match status" value="1"/>
</dbReference>
<dbReference type="SUPFAM" id="SSF56935">
    <property type="entry name" value="Porins"/>
    <property type="match status" value="1"/>
</dbReference>
<evidence type="ECO:0000256" key="2">
    <source>
        <dbReference type="ARBA" id="ARBA00011233"/>
    </source>
</evidence>
<comment type="subunit">
    <text evidence="2">Homotrimer.</text>
</comment>
<feature type="signal peptide" evidence="11">
    <location>
        <begin position="1"/>
        <end position="24"/>
    </location>
</feature>
<comment type="caution">
    <text evidence="13">The sequence shown here is derived from an EMBL/GenBank/DDBJ whole genome shotgun (WGS) entry which is preliminary data.</text>
</comment>
<evidence type="ECO:0000256" key="8">
    <source>
        <dbReference type="ARBA" id="ARBA00023114"/>
    </source>
</evidence>
<feature type="domain" description="Porin" evidence="12">
    <location>
        <begin position="12"/>
        <end position="373"/>
    </location>
</feature>
<keyword evidence="7" id="KW-0406">Ion transport</keyword>
<keyword evidence="4" id="KW-1134">Transmembrane beta strand</keyword>
<keyword evidence="3" id="KW-0813">Transport</keyword>
<keyword evidence="10" id="KW-0998">Cell outer membrane</keyword>
<evidence type="ECO:0000256" key="11">
    <source>
        <dbReference type="SAM" id="SignalP"/>
    </source>
</evidence>
<dbReference type="Proteomes" id="UP001298424">
    <property type="component" value="Unassembled WGS sequence"/>
</dbReference>
<evidence type="ECO:0000313" key="13">
    <source>
        <dbReference type="EMBL" id="MCG6503202.1"/>
    </source>
</evidence>
<dbReference type="InterPro" id="IPR033900">
    <property type="entry name" value="Gram_neg_porin_domain"/>
</dbReference>
<keyword evidence="6 11" id="KW-0732">Signal</keyword>
<dbReference type="InterPro" id="IPR050298">
    <property type="entry name" value="Gram-neg_bact_OMP"/>
</dbReference>
<sequence>MKYTKLYTCLIAAAAVAAPMTAQAAYNIYSKDGLTVDFGGNVTAQFSKKHNKFTYKHDSARYYYNYDISDWESAQAGHDVENSDRRARLGFDRGSSWLQIRGQQRINQDVRATATVQLGYYKNDLNLSAANVALDWRNLGSVTLGKQFLHSGYVTRTDTYYPLEYFGNSSIRVDYTGVPELQVSAYHLFPSQDDVRKTDNTNEIRGNGISASYRLRIAPDHSVRFAAGYTQSKRNPNTTTTWTSKKKHAVAGSVEYKYRDLTVAGDIGQEKEKIDIATLGEAKSNFYGVKAEYAFTPRFKMAAGYGVQNTKKTAGSVGAFNLNAGWQDPDFIAANEEYIFPKIKRNRYYLKADYDLRDNVTVYGKVDFENTKNYVDGELFSKRQRRELTAGISVTF</sequence>
<evidence type="ECO:0000256" key="4">
    <source>
        <dbReference type="ARBA" id="ARBA00022452"/>
    </source>
</evidence>
<keyword evidence="14" id="KW-1185">Reference proteome</keyword>
<evidence type="ECO:0000256" key="5">
    <source>
        <dbReference type="ARBA" id="ARBA00022692"/>
    </source>
</evidence>
<keyword evidence="8" id="KW-0626">Porin</keyword>
<evidence type="ECO:0000256" key="10">
    <source>
        <dbReference type="ARBA" id="ARBA00023237"/>
    </source>
</evidence>
<feature type="chain" id="PRO_5045130140" evidence="11">
    <location>
        <begin position="25"/>
        <end position="396"/>
    </location>
</feature>
<evidence type="ECO:0000256" key="3">
    <source>
        <dbReference type="ARBA" id="ARBA00022448"/>
    </source>
</evidence>
<evidence type="ECO:0000256" key="9">
    <source>
        <dbReference type="ARBA" id="ARBA00023136"/>
    </source>
</evidence>
<evidence type="ECO:0000256" key="7">
    <source>
        <dbReference type="ARBA" id="ARBA00023065"/>
    </source>
</evidence>
<dbReference type="Pfam" id="PF13609">
    <property type="entry name" value="Porin_4"/>
    <property type="match status" value="1"/>
</dbReference>
<dbReference type="InterPro" id="IPR023614">
    <property type="entry name" value="Porin_dom_sf"/>
</dbReference>
<proteinExistence type="predicted"/>
<evidence type="ECO:0000313" key="14">
    <source>
        <dbReference type="Proteomes" id="UP001298424"/>
    </source>
</evidence>
<organism evidence="13 14">
    <name type="scientific">Kingella pumchi</name>
    <dbReference type="NCBI Taxonomy" id="2779506"/>
    <lineage>
        <taxon>Bacteria</taxon>
        <taxon>Pseudomonadati</taxon>
        <taxon>Pseudomonadota</taxon>
        <taxon>Betaproteobacteria</taxon>
        <taxon>Neisseriales</taxon>
        <taxon>Neisseriaceae</taxon>
        <taxon>Kingella</taxon>
    </lineage>
</organism>
<accession>A0ABS9NK84</accession>
<reference evidence="13 14" key="1">
    <citation type="submission" date="2022-02" db="EMBL/GenBank/DDBJ databases">
        <title>Genome sequence data of Kingella unionensis sp. nov. strain CICC 24913 (CCUG 75125).</title>
        <authorList>
            <person name="Xiao M."/>
        </authorList>
    </citation>
    <scope>NUCLEOTIDE SEQUENCE [LARGE SCALE GENOMIC DNA]</scope>
    <source>
        <strain evidence="13 14">CICC 24913</strain>
    </source>
</reference>
<keyword evidence="5" id="KW-0812">Transmembrane</keyword>
<evidence type="ECO:0000256" key="1">
    <source>
        <dbReference type="ARBA" id="ARBA00004571"/>
    </source>
</evidence>
<dbReference type="PANTHER" id="PTHR34501">
    <property type="entry name" value="PROTEIN YDDL-RELATED"/>
    <property type="match status" value="1"/>
</dbReference>
<dbReference type="RefSeq" id="WP_238745299.1">
    <property type="nucleotide sequence ID" value="NZ_JAKOOW010000006.1"/>
</dbReference>
<keyword evidence="9" id="KW-0472">Membrane</keyword>